<evidence type="ECO:0000256" key="3">
    <source>
        <dbReference type="ARBA" id="ARBA00022449"/>
    </source>
</evidence>
<keyword evidence="6 9" id="KW-1133">Transmembrane helix</keyword>
<protein>
    <submittedName>
        <fullName evidence="11">Na+/H+ antiporter NhaC</fullName>
    </submittedName>
</protein>
<evidence type="ECO:0000256" key="2">
    <source>
        <dbReference type="ARBA" id="ARBA00022448"/>
    </source>
</evidence>
<feature type="domain" description="Na+/H+ antiporter NhaC-like C-terminal" evidence="10">
    <location>
        <begin position="164"/>
        <end position="457"/>
    </location>
</feature>
<evidence type="ECO:0000313" key="12">
    <source>
        <dbReference type="Proteomes" id="UP001600943"/>
    </source>
</evidence>
<keyword evidence="5 9" id="KW-0812">Transmembrane</keyword>
<feature type="transmembrane region" description="Helical" evidence="9">
    <location>
        <begin position="440"/>
        <end position="460"/>
    </location>
</feature>
<evidence type="ECO:0000256" key="6">
    <source>
        <dbReference type="ARBA" id="ARBA00022989"/>
    </source>
</evidence>
<dbReference type="Pfam" id="PF03553">
    <property type="entry name" value="Na_H_antiporter"/>
    <property type="match status" value="1"/>
</dbReference>
<dbReference type="InterPro" id="IPR018461">
    <property type="entry name" value="Na/H_Antiport_NhaC-like_C"/>
</dbReference>
<feature type="transmembrane region" description="Helical" evidence="9">
    <location>
        <begin position="201"/>
        <end position="221"/>
    </location>
</feature>
<evidence type="ECO:0000256" key="8">
    <source>
        <dbReference type="ARBA" id="ARBA00038435"/>
    </source>
</evidence>
<accession>A0ABQ0B5K2</accession>
<evidence type="ECO:0000256" key="9">
    <source>
        <dbReference type="SAM" id="Phobius"/>
    </source>
</evidence>
<keyword evidence="7 9" id="KW-0472">Membrane</keyword>
<dbReference type="InterPro" id="IPR004770">
    <property type="entry name" value="Na/H_antiport_NhaC"/>
</dbReference>
<proteinExistence type="inferred from homology"/>
<evidence type="ECO:0000256" key="4">
    <source>
        <dbReference type="ARBA" id="ARBA00022475"/>
    </source>
</evidence>
<evidence type="ECO:0000256" key="7">
    <source>
        <dbReference type="ARBA" id="ARBA00023136"/>
    </source>
</evidence>
<organism evidence="11 12">
    <name type="scientific">Blautia hominis</name>
    <dbReference type="NCBI Taxonomy" id="2025493"/>
    <lineage>
        <taxon>Bacteria</taxon>
        <taxon>Bacillati</taxon>
        <taxon>Bacillota</taxon>
        <taxon>Clostridia</taxon>
        <taxon>Lachnospirales</taxon>
        <taxon>Lachnospiraceae</taxon>
        <taxon>Blautia</taxon>
    </lineage>
</organism>
<dbReference type="Proteomes" id="UP001600943">
    <property type="component" value="Unassembled WGS sequence"/>
</dbReference>
<dbReference type="InterPro" id="IPR052180">
    <property type="entry name" value="NhaC_Na-H+_Antiporter"/>
</dbReference>
<evidence type="ECO:0000256" key="1">
    <source>
        <dbReference type="ARBA" id="ARBA00004651"/>
    </source>
</evidence>
<feature type="transmembrane region" description="Helical" evidence="9">
    <location>
        <begin position="16"/>
        <end position="34"/>
    </location>
</feature>
<dbReference type="PANTHER" id="PTHR33451">
    <property type="entry name" value="MALATE-2H(+)/NA(+)-LACTATE ANTIPORTER"/>
    <property type="match status" value="1"/>
</dbReference>
<feature type="transmembrane region" description="Helical" evidence="9">
    <location>
        <begin position="142"/>
        <end position="167"/>
    </location>
</feature>
<dbReference type="PANTHER" id="PTHR33451:SF3">
    <property type="entry name" value="MALATE-2H(+)_NA(+)-LACTATE ANTIPORTER"/>
    <property type="match status" value="1"/>
</dbReference>
<feature type="transmembrane region" description="Helical" evidence="9">
    <location>
        <begin position="360"/>
        <end position="386"/>
    </location>
</feature>
<evidence type="ECO:0000259" key="10">
    <source>
        <dbReference type="Pfam" id="PF03553"/>
    </source>
</evidence>
<dbReference type="EMBL" id="BAABYW010000001">
    <property type="protein sequence ID" value="GAA6406735.1"/>
    <property type="molecule type" value="Genomic_DNA"/>
</dbReference>
<feature type="transmembrane region" description="Helical" evidence="9">
    <location>
        <begin position="317"/>
        <end position="339"/>
    </location>
</feature>
<feature type="transmembrane region" description="Helical" evidence="9">
    <location>
        <begin position="241"/>
        <end position="258"/>
    </location>
</feature>
<reference evidence="11 12" key="1">
    <citation type="submission" date="2024-04" db="EMBL/GenBank/DDBJ databases">
        <title>Defined microbial consortia suppress multidrug-resistant proinflammatory Enterobacteriaceae via ecological control.</title>
        <authorList>
            <person name="Furuichi M."/>
            <person name="Kawaguchi T."/>
            <person name="Pust M."/>
            <person name="Yasuma K."/>
            <person name="Plichta D."/>
            <person name="Hasegawa N."/>
            <person name="Ohya T."/>
            <person name="Bhattarai S."/>
            <person name="Sasajima S."/>
            <person name="Aoto Y."/>
            <person name="Tuganbaev T."/>
            <person name="Yaginuma M."/>
            <person name="Ueda M."/>
            <person name="Okahashi N."/>
            <person name="Amafuji K."/>
            <person name="Kiridooshi Y."/>
            <person name="Sugita K."/>
            <person name="Strazar M."/>
            <person name="Skelly A."/>
            <person name="Suda W."/>
            <person name="Hattori M."/>
            <person name="Nakamoto N."/>
            <person name="Caballero S."/>
            <person name="Norman J."/>
            <person name="Olle B."/>
            <person name="Tanoue T."/>
            <person name="Arita M."/>
            <person name="Bucci V."/>
            <person name="Atarashi K."/>
            <person name="Xavier R."/>
            <person name="Honda K."/>
        </authorList>
    </citation>
    <scope>NUCLEOTIDE SEQUENCE [LARGE SCALE GENOMIC DNA]</scope>
    <source>
        <strain evidence="12">k04-0078-D8-1</strain>
    </source>
</reference>
<feature type="transmembrane region" description="Helical" evidence="9">
    <location>
        <begin position="41"/>
        <end position="59"/>
    </location>
</feature>
<evidence type="ECO:0000313" key="11">
    <source>
        <dbReference type="EMBL" id="GAA6406735.1"/>
    </source>
</evidence>
<keyword evidence="4" id="KW-1003">Cell membrane</keyword>
<keyword evidence="2" id="KW-0813">Transport</keyword>
<sequence>MIEMEDKPKREPSTKMSILVFTAAIMMILTGVIVLQFDMHIVLLITLGFVCLVSVPLGYHLDDLIECMKKPLGRALSAMIIFIFIGIIIASLIFAGTMPALIYYGLQYITPKFFLPVGLVLCSLTALSIGTSWGAIGTMGLAMMGIGAGLGVPAPVTAGMVISGAFFGDKMSSISDSTNLAPAASGSTLYTHISAMWQTTFPSYLITLAAFTMIGFSYQGGTIDHSTIDLFLDTLRGQFDMNPVVLVPLAVLLILNLMKFPALPSMSIGSILAVIAAVFLQGYPVKEVIEGLNYGYVMPTGVDMVDQLLLRGGIQSMMYTFSLSCIAIAFGGVMENVGYLRKIVALVVSKVKSDRMMVPLVIVSTTIGTLTMGEVFLSIIVIGSLYKDTFKQRGLRPEMLSRLIEEGGTLTQPFIPWSTSGVFITATLGVTVGEYWKYSIMNYVNPLLSIVLAMFGVFILREGDKKETIFAKIIKMKKKGIEKNDS</sequence>
<feature type="transmembrane region" description="Helical" evidence="9">
    <location>
        <begin position="265"/>
        <end position="283"/>
    </location>
</feature>
<keyword evidence="12" id="KW-1185">Reference proteome</keyword>
<comment type="caution">
    <text evidence="11">The sequence shown here is derived from an EMBL/GenBank/DDBJ whole genome shotgun (WGS) entry which is preliminary data.</text>
</comment>
<feature type="transmembrane region" description="Helical" evidence="9">
    <location>
        <begin position="79"/>
        <end position="106"/>
    </location>
</feature>
<name>A0ABQ0B5K2_9FIRM</name>
<dbReference type="RefSeq" id="WP_243135091.1">
    <property type="nucleotide sequence ID" value="NZ_BAABYW010000001.1"/>
</dbReference>
<keyword evidence="3" id="KW-0050">Antiport</keyword>
<feature type="transmembrane region" description="Helical" evidence="9">
    <location>
        <begin position="113"/>
        <end position="136"/>
    </location>
</feature>
<comment type="subcellular location">
    <subcellularLocation>
        <location evidence="1">Cell membrane</location>
        <topology evidence="1">Multi-pass membrane protein</topology>
    </subcellularLocation>
</comment>
<evidence type="ECO:0000256" key="5">
    <source>
        <dbReference type="ARBA" id="ARBA00022692"/>
    </source>
</evidence>
<comment type="similarity">
    <text evidence="8">Belongs to the NhaC Na(+)/H(+) (TC 2.A.35) antiporter family.</text>
</comment>
<gene>
    <name evidence="11" type="primary">nhaC_1</name>
    <name evidence="11" type="ORF">K040078D81_08520</name>
</gene>
<dbReference type="NCBIfam" id="TIGR00931">
    <property type="entry name" value="antiport_nhaC"/>
    <property type="match status" value="1"/>
</dbReference>